<dbReference type="STRING" id="196109.A0A136JBC1"/>
<sequence length="543" mass="60823">MPCANSRQVCSCLLCTQPAPIRSDPTLGNLELSLNSLVIPGSWPSSQRTSSHLRARGRTHTRDNVIEHRSRSHALVAPTRCNRHSGIVWHPCCWDGKRRWWRQYDFAESAAHEATYSLCDCGQLYSDGVFCEDGYASAGLGHSEHDGDDHYRKLDTHAVRNDDDILQDLTDWSWRGGAEEGEPDGERRELYGKQQYDNGDVGRGETNRQDALDAPCEGQVYRYDTDVSDDLTPDGRGKQRRRNDYDRRVTFEVGVGRNHGVIDELQGCCWAVSAIHLWQRRQQSRSSGADRQHRTIDGAGKRAYFHYSPLKSHAPKPLTSTFLAPPSPSKLPANVAISAETSRLQTELLQLSLLHRDAGIVREEWAASAREKLGRRFGEVARENKELAQLERRDAEGHNIAALLRWTEEHAGHESDGRAQALSLEDKIQTLDQVLSGIWALSGGEQYARVTAAFEVWAEHVADILVAQRRGAAEDLLDESDEVLFVSELDAEGWKNECPGLRGPAHRSWDSDGDDDDDDDDDERRQRQIGPVFLPAPTTPAAP</sequence>
<accession>A0A136JBC1</accession>
<gene>
    <name evidence="2" type="ORF">Micbo1qcDRAFT_193606</name>
</gene>
<name>A0A136JBC1_9PEZI</name>
<organism evidence="2 3">
    <name type="scientific">Microdochium bolleyi</name>
    <dbReference type="NCBI Taxonomy" id="196109"/>
    <lineage>
        <taxon>Eukaryota</taxon>
        <taxon>Fungi</taxon>
        <taxon>Dikarya</taxon>
        <taxon>Ascomycota</taxon>
        <taxon>Pezizomycotina</taxon>
        <taxon>Sordariomycetes</taxon>
        <taxon>Xylariomycetidae</taxon>
        <taxon>Xylariales</taxon>
        <taxon>Microdochiaceae</taxon>
        <taxon>Microdochium</taxon>
    </lineage>
</organism>
<feature type="compositionally biased region" description="Basic and acidic residues" evidence="1">
    <location>
        <begin position="233"/>
        <end position="243"/>
    </location>
</feature>
<dbReference type="Proteomes" id="UP000070501">
    <property type="component" value="Unassembled WGS sequence"/>
</dbReference>
<evidence type="ECO:0000256" key="1">
    <source>
        <dbReference type="SAM" id="MobiDB-lite"/>
    </source>
</evidence>
<feature type="compositionally biased region" description="Basic and acidic residues" evidence="1">
    <location>
        <begin position="200"/>
        <end position="211"/>
    </location>
</feature>
<evidence type="ECO:0000313" key="2">
    <source>
        <dbReference type="EMBL" id="KXJ94435.1"/>
    </source>
</evidence>
<dbReference type="EMBL" id="KQ964247">
    <property type="protein sequence ID" value="KXJ94435.1"/>
    <property type="molecule type" value="Genomic_DNA"/>
</dbReference>
<feature type="region of interest" description="Disordered" evidence="1">
    <location>
        <begin position="496"/>
        <end position="543"/>
    </location>
</feature>
<keyword evidence="3" id="KW-1185">Reference proteome</keyword>
<feature type="compositionally biased region" description="Acidic residues" evidence="1">
    <location>
        <begin position="511"/>
        <end position="522"/>
    </location>
</feature>
<reference evidence="3" key="1">
    <citation type="submission" date="2016-02" db="EMBL/GenBank/DDBJ databases">
        <title>Draft genome sequence of Microdochium bolleyi, a fungal endophyte of beachgrass.</title>
        <authorList>
            <consortium name="DOE Joint Genome Institute"/>
            <person name="David A.S."/>
            <person name="May G."/>
            <person name="Haridas S."/>
            <person name="Lim J."/>
            <person name="Wang M."/>
            <person name="Labutti K."/>
            <person name="Lipzen A."/>
            <person name="Barry K."/>
            <person name="Grigoriev I.V."/>
        </authorList>
    </citation>
    <scope>NUCLEOTIDE SEQUENCE [LARGE SCALE GENOMIC DNA]</scope>
    <source>
        <strain evidence="3">J235TASD1</strain>
    </source>
</reference>
<dbReference type="InParanoid" id="A0A136JBC1"/>
<feature type="region of interest" description="Disordered" evidence="1">
    <location>
        <begin position="174"/>
        <end position="243"/>
    </location>
</feature>
<proteinExistence type="predicted"/>
<evidence type="ECO:0000313" key="3">
    <source>
        <dbReference type="Proteomes" id="UP000070501"/>
    </source>
</evidence>
<protein>
    <submittedName>
        <fullName evidence="2">Uncharacterized protein</fullName>
    </submittedName>
</protein>
<dbReference type="OrthoDB" id="5429993at2759"/>
<dbReference type="AlphaFoldDB" id="A0A136JBC1"/>